<gene>
    <name evidence="2" type="ORF">ACG02S_01775</name>
</gene>
<accession>A0ABW7EGP4</accession>
<keyword evidence="3" id="KW-1185">Reference proteome</keyword>
<evidence type="ECO:0000313" key="2">
    <source>
        <dbReference type="EMBL" id="MFG6412619.1"/>
    </source>
</evidence>
<feature type="domain" description="Mg chelatase-related protein C-terminal" evidence="1">
    <location>
        <begin position="2"/>
        <end position="80"/>
    </location>
</feature>
<dbReference type="InterPro" id="IPR025158">
    <property type="entry name" value="Mg_chelat-rel_C"/>
</dbReference>
<dbReference type="Pfam" id="PF13335">
    <property type="entry name" value="Mg_chelatase_C"/>
    <property type="match status" value="1"/>
</dbReference>
<dbReference type="EMBL" id="JBIGHY010000001">
    <property type="protein sequence ID" value="MFG6412619.1"/>
    <property type="molecule type" value="Genomic_DNA"/>
</dbReference>
<name>A0ABW7EGP4_9BURK</name>
<evidence type="ECO:0000313" key="3">
    <source>
        <dbReference type="Proteomes" id="UP001606300"/>
    </source>
</evidence>
<comment type="caution">
    <text evidence="2">The sequence shown here is derived from an EMBL/GenBank/DDBJ whole genome shotgun (WGS) entry which is preliminary data.</text>
</comment>
<dbReference type="Proteomes" id="UP001606300">
    <property type="component" value="Unassembled WGS sequence"/>
</dbReference>
<dbReference type="RefSeq" id="WP_394469294.1">
    <property type="nucleotide sequence ID" value="NZ_JBIGHY010000001.1"/>
</dbReference>
<organism evidence="2 3">
    <name type="scientific">Pelomonas dachongensis</name>
    <dbReference type="NCBI Taxonomy" id="3299029"/>
    <lineage>
        <taxon>Bacteria</taxon>
        <taxon>Pseudomonadati</taxon>
        <taxon>Pseudomonadota</taxon>
        <taxon>Betaproteobacteria</taxon>
        <taxon>Burkholderiales</taxon>
        <taxon>Sphaerotilaceae</taxon>
        <taxon>Roseateles</taxon>
    </lineage>
</organism>
<reference evidence="2 3" key="1">
    <citation type="submission" date="2024-09" db="EMBL/GenBank/DDBJ databases">
        <title>Novel species of the genus Pelomonas and Roseateles isolated from streams.</title>
        <authorList>
            <person name="Lu H."/>
        </authorList>
    </citation>
    <scope>NUCLEOTIDE SEQUENCE [LARGE SCALE GENOMIC DNA]</scope>
    <source>
        <strain evidence="2 3">DC23W</strain>
    </source>
</reference>
<proteinExistence type="predicted"/>
<protein>
    <recommendedName>
        <fullName evidence="1">Mg chelatase-related protein C-terminal domain-containing protein</fullName>
    </recommendedName>
</protein>
<evidence type="ECO:0000259" key="1">
    <source>
        <dbReference type="Pfam" id="PF13335"/>
    </source>
</evidence>
<sequence length="80" mass="8543">MAAARGRALRRQRVINPQLQAQDLAVHAALEPAAKSLLERSAEKLGWSARSFHRVLRVARNVADLGGADVIAPAHGAEAI</sequence>